<accession>A0A8H6ZDQ1</accession>
<feature type="compositionally biased region" description="Pro residues" evidence="1">
    <location>
        <begin position="989"/>
        <end position="1002"/>
    </location>
</feature>
<reference evidence="2" key="1">
    <citation type="submission" date="2020-05" db="EMBL/GenBank/DDBJ databases">
        <title>Mycena genomes resolve the evolution of fungal bioluminescence.</title>
        <authorList>
            <person name="Tsai I.J."/>
        </authorList>
    </citation>
    <scope>NUCLEOTIDE SEQUENCE</scope>
    <source>
        <strain evidence="2">160909Yilan</strain>
    </source>
</reference>
<feature type="region of interest" description="Disordered" evidence="1">
    <location>
        <begin position="987"/>
        <end position="1074"/>
    </location>
</feature>
<gene>
    <name evidence="2" type="ORF">MSAN_00133600</name>
</gene>
<feature type="compositionally biased region" description="Basic and acidic residues" evidence="1">
    <location>
        <begin position="1037"/>
        <end position="1046"/>
    </location>
</feature>
<feature type="compositionally biased region" description="Basic residues" evidence="1">
    <location>
        <begin position="817"/>
        <end position="832"/>
    </location>
</feature>
<dbReference type="EMBL" id="JACAZH010000001">
    <property type="protein sequence ID" value="KAF7377145.1"/>
    <property type="molecule type" value="Genomic_DNA"/>
</dbReference>
<comment type="caution">
    <text evidence="2">The sequence shown here is derived from an EMBL/GenBank/DDBJ whole genome shotgun (WGS) entry which is preliminary data.</text>
</comment>
<proteinExistence type="predicted"/>
<sequence>MEFRSHLLHPKYIETNATKFLDHEWIDIALLKEYLGHASVPLDAFSTRDSKHAPADQRYLDGVSARQLMDFRNHLFNPKYIEMNAAKFLDHQWINIKLLKEYLGNVSAPLSTSSNQDPIQVKVEAPIPTVKIEPHAVTRPRGADEIKLRTIAKNFYEILSDSESDTESDLEVIEALHRTSRSSSAVPLSSESGTGDLDSESEVIGSGVLNPLSSDDDHNEQSQDGGDDTDNSELVESDTLWMDDGISFMRIGDFCPTAKICVERMEYRTGPANGASRGQQHFVGCSGWTPKFSQNHRYHPIRDEVDENLLAKALAGQRLTDDSSKDTPPCSGIVHPHTGLKRKICPHAHIIDGEQKQGRIVNFPCDAVRYIYVPKDTSIRKALIIHNDTGHNHPIPPLTKMSYGLKVTYEECIQANGVLGATVSKIDNGTSLSLFELAAEIGTLAQSTRRLLDGKTPAVYAAPLHNKRIKRDILHAAKVEKYPNGLSIDALLPMFQAEITKLPENRYIHSYLKSDDGGIIIVTFVPYLLKLLDDPGVTSFDGDTTFKGIEGKLNEWEMTIFAKMVQRAASLLRAYVNRASTDFFELLFDELQRLKLMLTGKPIPFKKFVCGGNLLVANVDMDPAQVLGLCRSVMKYNDPDYSGIPNDTPPEEIAPLFIKICWRHAKEPVHDFRSLVTEEQFKRLMDFVYIDSKESLEEFSAFVYGLGIKKISDWWRHKEVNPWIIPCLVKSQSHIPAEVWDSTPSTTNTNEGQHHWTNTSTGIKLTPVEAVESRRKVDMDVAKEIKISLRTGILANGNNEMSHRMSRNTQRQSTTARKARERQSKAKSKGRKKSDDLTASSCGRVKAVPSRSRNVPAPPMPSEISTTAQVLTTPVTQPIYLDPSVPLHAPDAAEPNLFANFDFNCAALMDPLNFGASSTDDSFPIPNFEPSVFDSTMFDFSVDFSTTMGDHTFDFMNSFNPVGFPDNLDVLPGSLSTTSSAVLRETLPMLPPPPLETPPHSPPTTAEPAIIASSGPRCRRRPEVDLSNILTSTRTRAPTERKRNADETAFNRASKRQKQNKVWGLPCSKSQNLT</sequence>
<organism evidence="2 3">
    <name type="scientific">Mycena sanguinolenta</name>
    <dbReference type="NCBI Taxonomy" id="230812"/>
    <lineage>
        <taxon>Eukaryota</taxon>
        <taxon>Fungi</taxon>
        <taxon>Dikarya</taxon>
        <taxon>Basidiomycota</taxon>
        <taxon>Agaricomycotina</taxon>
        <taxon>Agaricomycetes</taxon>
        <taxon>Agaricomycetidae</taxon>
        <taxon>Agaricales</taxon>
        <taxon>Marasmiineae</taxon>
        <taxon>Mycenaceae</taxon>
        <taxon>Mycena</taxon>
    </lineage>
</organism>
<feature type="compositionally biased region" description="Polar residues" evidence="1">
    <location>
        <begin position="807"/>
        <end position="816"/>
    </location>
</feature>
<keyword evidence="3" id="KW-1185">Reference proteome</keyword>
<feature type="region of interest" description="Disordered" evidence="1">
    <location>
        <begin position="796"/>
        <end position="864"/>
    </location>
</feature>
<evidence type="ECO:0000256" key="1">
    <source>
        <dbReference type="SAM" id="MobiDB-lite"/>
    </source>
</evidence>
<feature type="compositionally biased region" description="Polar residues" evidence="1">
    <location>
        <begin position="181"/>
        <end position="193"/>
    </location>
</feature>
<evidence type="ECO:0000313" key="3">
    <source>
        <dbReference type="Proteomes" id="UP000623467"/>
    </source>
</evidence>
<name>A0A8H6ZDQ1_9AGAR</name>
<dbReference type="AlphaFoldDB" id="A0A8H6ZDQ1"/>
<dbReference type="Proteomes" id="UP000623467">
    <property type="component" value="Unassembled WGS sequence"/>
</dbReference>
<feature type="region of interest" description="Disordered" evidence="1">
    <location>
        <begin position="181"/>
        <end position="233"/>
    </location>
</feature>
<evidence type="ECO:0000313" key="2">
    <source>
        <dbReference type="EMBL" id="KAF7377145.1"/>
    </source>
</evidence>
<protein>
    <submittedName>
        <fullName evidence="2">Uncharacterized protein</fullName>
    </submittedName>
</protein>
<dbReference type="OrthoDB" id="3028417at2759"/>